<evidence type="ECO:0000313" key="3">
    <source>
        <dbReference type="EMBL" id="TNY34006.1"/>
    </source>
</evidence>
<evidence type="ECO:0000256" key="2">
    <source>
        <dbReference type="SAM" id="SignalP"/>
    </source>
</evidence>
<name>A0A5C5GKP5_9RHOB</name>
<reference evidence="3 4" key="1">
    <citation type="submission" date="2019-06" db="EMBL/GenBank/DDBJ databases">
        <title>Genome of new Rhodobacteraceae sp. SM1903.</title>
        <authorList>
            <person name="Ren X."/>
        </authorList>
    </citation>
    <scope>NUCLEOTIDE SEQUENCE [LARGE SCALE GENOMIC DNA]</scope>
    <source>
        <strain evidence="3 4">SM1903</strain>
    </source>
</reference>
<dbReference type="AlphaFoldDB" id="A0A5C5GKP5"/>
<protein>
    <recommendedName>
        <fullName evidence="5">Ferrochelatase</fullName>
    </recommendedName>
</protein>
<evidence type="ECO:0000256" key="1">
    <source>
        <dbReference type="SAM" id="MobiDB-lite"/>
    </source>
</evidence>
<feature type="compositionally biased region" description="Low complexity" evidence="1">
    <location>
        <begin position="21"/>
        <end position="36"/>
    </location>
</feature>
<dbReference type="EMBL" id="VFFF01000001">
    <property type="protein sequence ID" value="TNY34006.1"/>
    <property type="molecule type" value="Genomic_DNA"/>
</dbReference>
<keyword evidence="4" id="KW-1185">Reference proteome</keyword>
<comment type="caution">
    <text evidence="3">The sequence shown here is derived from an EMBL/GenBank/DDBJ whole genome shotgun (WGS) entry which is preliminary data.</text>
</comment>
<evidence type="ECO:0000313" key="4">
    <source>
        <dbReference type="Proteomes" id="UP000314011"/>
    </source>
</evidence>
<feature type="chain" id="PRO_5022742642" description="Ferrochelatase" evidence="2">
    <location>
        <begin position="20"/>
        <end position="80"/>
    </location>
</feature>
<dbReference type="RefSeq" id="WP_140194945.1">
    <property type="nucleotide sequence ID" value="NZ_CP065915.1"/>
</dbReference>
<keyword evidence="2" id="KW-0732">Signal</keyword>
<gene>
    <name evidence="3" type="ORF">FHY64_12310</name>
</gene>
<accession>A0A5C5GKP5</accession>
<dbReference type="Proteomes" id="UP000314011">
    <property type="component" value="Unassembled WGS sequence"/>
</dbReference>
<feature type="signal peptide" evidence="2">
    <location>
        <begin position="1"/>
        <end position="19"/>
    </location>
</feature>
<sequence>MSRIAIALAFTLAASTAMADGPAEPVAPAAPEQPIETQTRGSSFPAETLVTFAVIAIIALALNGNGNGASAGPGAAAFGG</sequence>
<proteinExistence type="predicted"/>
<feature type="region of interest" description="Disordered" evidence="1">
    <location>
        <begin position="21"/>
        <end position="42"/>
    </location>
</feature>
<evidence type="ECO:0008006" key="5">
    <source>
        <dbReference type="Google" id="ProtNLM"/>
    </source>
</evidence>
<organism evidence="3 4">
    <name type="scientific">Pelagovum pacificum</name>
    <dbReference type="NCBI Taxonomy" id="2588711"/>
    <lineage>
        <taxon>Bacteria</taxon>
        <taxon>Pseudomonadati</taxon>
        <taxon>Pseudomonadota</taxon>
        <taxon>Alphaproteobacteria</taxon>
        <taxon>Rhodobacterales</taxon>
        <taxon>Paracoccaceae</taxon>
        <taxon>Pelagovum</taxon>
    </lineage>
</organism>